<protein>
    <recommendedName>
        <fullName evidence="3">DUF4367 domain-containing protein</fullName>
    </recommendedName>
</protein>
<dbReference type="Gene3D" id="2.50.20.10">
    <property type="entry name" value="Lipoprotein localisation LolA/LolB/LppX"/>
    <property type="match status" value="1"/>
</dbReference>
<dbReference type="EMBL" id="REFY01000002">
    <property type="protein sequence ID" value="RQG91198.1"/>
    <property type="molecule type" value="Genomic_DNA"/>
</dbReference>
<organism evidence="1 2">
    <name type="scientific">Natrarchaeobius halalkaliphilus</name>
    <dbReference type="NCBI Taxonomy" id="1679091"/>
    <lineage>
        <taxon>Archaea</taxon>
        <taxon>Methanobacteriati</taxon>
        <taxon>Methanobacteriota</taxon>
        <taxon>Stenosarchaea group</taxon>
        <taxon>Halobacteria</taxon>
        <taxon>Halobacteriales</taxon>
        <taxon>Natrialbaceae</taxon>
        <taxon>Natrarchaeobius</taxon>
    </lineage>
</organism>
<gene>
    <name evidence="1" type="ORF">EA462_04195</name>
</gene>
<evidence type="ECO:0000313" key="1">
    <source>
        <dbReference type="EMBL" id="RQG91198.1"/>
    </source>
</evidence>
<dbReference type="AlphaFoldDB" id="A0A3N6LP48"/>
<dbReference type="RefSeq" id="WP_124177315.1">
    <property type="nucleotide sequence ID" value="NZ_REFY01000002.1"/>
</dbReference>
<sequence length="290" mass="31137">MSIAHGPSMTIVAVLGVVAFAVAGAALVDVLESEPDAEALVADVIDDRETHVVEIEPAAGAPAGDGVSVLVGETEYVLGPDSEADASNASRTTTWWIDVEAGFPIKERIVTEHENPHEHVIERERTVRTVTYENVRFDEPIPDERFTFDPPDGTDIYEPAESDDVSTFAEAADAVPFPIAEPTPPEAFDLELVTANEFEGDATVQFLYRDGDELADDSLQGRITERPPTYDPEDVLEESVGDVDGSFVSTPMGTTLVWHCGDVRYELTPDVDGDEQALATTVAGSTGCPS</sequence>
<evidence type="ECO:0000313" key="2">
    <source>
        <dbReference type="Proteomes" id="UP000273828"/>
    </source>
</evidence>
<dbReference type="PANTHER" id="PTHR37507:SF2">
    <property type="entry name" value="SPORULATION PROTEIN YDCC"/>
    <property type="match status" value="1"/>
</dbReference>
<dbReference type="Proteomes" id="UP000273828">
    <property type="component" value="Unassembled WGS sequence"/>
</dbReference>
<proteinExistence type="predicted"/>
<dbReference type="OrthoDB" id="137725at2157"/>
<reference evidence="1 2" key="1">
    <citation type="submission" date="2018-10" db="EMBL/GenBank/DDBJ databases">
        <title>Natrarchaeobius chitinivorans gen. nov., sp. nov., and Natrarchaeobius haloalkaliphilus sp. nov., alkaliphilic, chitin-utilizing haloarchaea from hypersaline alkaline lakes.</title>
        <authorList>
            <person name="Sorokin D.Y."/>
            <person name="Elcheninov A.G."/>
            <person name="Kostrikina N.A."/>
            <person name="Bale N.J."/>
            <person name="Sinninghe Damste J.S."/>
            <person name="Khijniak T.V."/>
            <person name="Kublanov I.V."/>
            <person name="Toshchakov S.V."/>
        </authorList>
    </citation>
    <scope>NUCLEOTIDE SEQUENCE [LARGE SCALE GENOMIC DNA]</scope>
    <source>
        <strain evidence="1 2">AArcht-Sl</strain>
    </source>
</reference>
<accession>A0A3N6LP48</accession>
<keyword evidence="2" id="KW-1185">Reference proteome</keyword>
<dbReference type="PANTHER" id="PTHR37507">
    <property type="entry name" value="SPORULATION PROTEIN YDCC"/>
    <property type="match status" value="1"/>
</dbReference>
<evidence type="ECO:0008006" key="3">
    <source>
        <dbReference type="Google" id="ProtNLM"/>
    </source>
</evidence>
<comment type="caution">
    <text evidence="1">The sequence shown here is derived from an EMBL/GenBank/DDBJ whole genome shotgun (WGS) entry which is preliminary data.</text>
</comment>
<name>A0A3N6LP48_9EURY</name>
<dbReference type="InterPro" id="IPR052944">
    <property type="entry name" value="Sporulation_related"/>
</dbReference>